<sequence length="213" mass="23958">MGDSCWRDRRSFPALPIAGRSTNENDGIYINGTLNWLALRNFSGGNAWEEATAVDQLVIVSLDLGKEAYKQFGVPDGLDELPKVKPVLGVLRDCLYLCHDYKASHFVLWQMNEFGNAASWTQLWNVTYQHLQLYELSPLDELCHPLVPMCMSENGDVVVLLSAADGAVIMYDFKVDRVERYNNHGPKLWSHPVDYAKSLVSPYPLCGTTTSRT</sequence>
<accession>A0ABU6UNP8</accession>
<keyword evidence="2" id="KW-1185">Reference proteome</keyword>
<evidence type="ECO:0000313" key="1">
    <source>
        <dbReference type="EMBL" id="MED6161253.1"/>
    </source>
</evidence>
<organism evidence="1 2">
    <name type="scientific">Stylosanthes scabra</name>
    <dbReference type="NCBI Taxonomy" id="79078"/>
    <lineage>
        <taxon>Eukaryota</taxon>
        <taxon>Viridiplantae</taxon>
        <taxon>Streptophyta</taxon>
        <taxon>Embryophyta</taxon>
        <taxon>Tracheophyta</taxon>
        <taxon>Spermatophyta</taxon>
        <taxon>Magnoliopsida</taxon>
        <taxon>eudicotyledons</taxon>
        <taxon>Gunneridae</taxon>
        <taxon>Pentapetalae</taxon>
        <taxon>rosids</taxon>
        <taxon>fabids</taxon>
        <taxon>Fabales</taxon>
        <taxon>Fabaceae</taxon>
        <taxon>Papilionoideae</taxon>
        <taxon>50 kb inversion clade</taxon>
        <taxon>dalbergioids sensu lato</taxon>
        <taxon>Dalbergieae</taxon>
        <taxon>Pterocarpus clade</taxon>
        <taxon>Stylosanthes</taxon>
    </lineage>
</organism>
<reference evidence="1 2" key="1">
    <citation type="journal article" date="2023" name="Plants (Basel)">
        <title>Bridging the Gap: Combining Genomics and Transcriptomics Approaches to Understand Stylosanthes scabra, an Orphan Legume from the Brazilian Caatinga.</title>
        <authorList>
            <person name="Ferreira-Neto J.R.C."/>
            <person name="da Silva M.D."/>
            <person name="Binneck E."/>
            <person name="de Melo N.F."/>
            <person name="da Silva R.H."/>
            <person name="de Melo A.L.T.M."/>
            <person name="Pandolfi V."/>
            <person name="Bustamante F.O."/>
            <person name="Brasileiro-Vidal A.C."/>
            <person name="Benko-Iseppon A.M."/>
        </authorList>
    </citation>
    <scope>NUCLEOTIDE SEQUENCE [LARGE SCALE GENOMIC DNA]</scope>
    <source>
        <tissue evidence="1">Leaves</tissue>
    </source>
</reference>
<dbReference type="EMBL" id="JASCZI010121331">
    <property type="protein sequence ID" value="MED6161253.1"/>
    <property type="molecule type" value="Genomic_DNA"/>
</dbReference>
<comment type="caution">
    <text evidence="1">The sequence shown here is derived from an EMBL/GenBank/DDBJ whole genome shotgun (WGS) entry which is preliminary data.</text>
</comment>
<proteinExistence type="predicted"/>
<evidence type="ECO:0000313" key="2">
    <source>
        <dbReference type="Proteomes" id="UP001341840"/>
    </source>
</evidence>
<name>A0ABU6UNP8_9FABA</name>
<gene>
    <name evidence="1" type="ORF">PIB30_058983</name>
</gene>
<protein>
    <submittedName>
        <fullName evidence="1">Uncharacterized protein</fullName>
    </submittedName>
</protein>
<dbReference type="Proteomes" id="UP001341840">
    <property type="component" value="Unassembled WGS sequence"/>
</dbReference>